<evidence type="ECO:0000256" key="1">
    <source>
        <dbReference type="SAM" id="MobiDB-lite"/>
    </source>
</evidence>
<feature type="region of interest" description="Disordered" evidence="1">
    <location>
        <begin position="259"/>
        <end position="341"/>
    </location>
</feature>
<comment type="caution">
    <text evidence="2">The sequence shown here is derived from an EMBL/GenBank/DDBJ whole genome shotgun (WGS) entry which is preliminary data.</text>
</comment>
<dbReference type="AlphaFoldDB" id="A0A9P6ANK3"/>
<evidence type="ECO:0000313" key="2">
    <source>
        <dbReference type="EMBL" id="KAF9508081.1"/>
    </source>
</evidence>
<reference evidence="2" key="1">
    <citation type="journal article" date="2020" name="Nat. Commun.">
        <title>Large-scale genome sequencing of mycorrhizal fungi provides insights into the early evolution of symbiotic traits.</title>
        <authorList>
            <person name="Miyauchi S."/>
            <person name="Kiss E."/>
            <person name="Kuo A."/>
            <person name="Drula E."/>
            <person name="Kohler A."/>
            <person name="Sanchez-Garcia M."/>
            <person name="Morin E."/>
            <person name="Andreopoulos B."/>
            <person name="Barry K.W."/>
            <person name="Bonito G."/>
            <person name="Buee M."/>
            <person name="Carver A."/>
            <person name="Chen C."/>
            <person name="Cichocki N."/>
            <person name="Clum A."/>
            <person name="Culley D."/>
            <person name="Crous P.W."/>
            <person name="Fauchery L."/>
            <person name="Girlanda M."/>
            <person name="Hayes R.D."/>
            <person name="Keri Z."/>
            <person name="LaButti K."/>
            <person name="Lipzen A."/>
            <person name="Lombard V."/>
            <person name="Magnuson J."/>
            <person name="Maillard F."/>
            <person name="Murat C."/>
            <person name="Nolan M."/>
            <person name="Ohm R.A."/>
            <person name="Pangilinan J."/>
            <person name="Pereira M.F."/>
            <person name="Perotto S."/>
            <person name="Peter M."/>
            <person name="Pfister S."/>
            <person name="Riley R."/>
            <person name="Sitrit Y."/>
            <person name="Stielow J.B."/>
            <person name="Szollosi G."/>
            <person name="Zifcakova L."/>
            <person name="Stursova M."/>
            <person name="Spatafora J.W."/>
            <person name="Tedersoo L."/>
            <person name="Vaario L.M."/>
            <person name="Yamada A."/>
            <person name="Yan M."/>
            <person name="Wang P."/>
            <person name="Xu J."/>
            <person name="Bruns T."/>
            <person name="Baldrian P."/>
            <person name="Vilgalys R."/>
            <person name="Dunand C."/>
            <person name="Henrissat B."/>
            <person name="Grigoriev I.V."/>
            <person name="Hibbett D."/>
            <person name="Nagy L.G."/>
            <person name="Martin F.M."/>
        </authorList>
    </citation>
    <scope>NUCLEOTIDE SEQUENCE</scope>
    <source>
        <strain evidence="2">UP504</strain>
    </source>
</reference>
<dbReference type="Proteomes" id="UP000886523">
    <property type="component" value="Unassembled WGS sequence"/>
</dbReference>
<keyword evidence="3" id="KW-1185">Reference proteome</keyword>
<organism evidence="2 3">
    <name type="scientific">Hydnum rufescens UP504</name>
    <dbReference type="NCBI Taxonomy" id="1448309"/>
    <lineage>
        <taxon>Eukaryota</taxon>
        <taxon>Fungi</taxon>
        <taxon>Dikarya</taxon>
        <taxon>Basidiomycota</taxon>
        <taxon>Agaricomycotina</taxon>
        <taxon>Agaricomycetes</taxon>
        <taxon>Cantharellales</taxon>
        <taxon>Hydnaceae</taxon>
        <taxon>Hydnum</taxon>
    </lineage>
</organism>
<dbReference type="EMBL" id="MU129065">
    <property type="protein sequence ID" value="KAF9508081.1"/>
    <property type="molecule type" value="Genomic_DNA"/>
</dbReference>
<feature type="compositionally biased region" description="Low complexity" evidence="1">
    <location>
        <begin position="259"/>
        <end position="275"/>
    </location>
</feature>
<accession>A0A9P6ANK3</accession>
<protein>
    <submittedName>
        <fullName evidence="2">Uncharacterized protein</fullName>
    </submittedName>
</protein>
<proteinExistence type="predicted"/>
<evidence type="ECO:0000313" key="3">
    <source>
        <dbReference type="Proteomes" id="UP000886523"/>
    </source>
</evidence>
<name>A0A9P6ANK3_9AGAM</name>
<sequence>MENNNHLVGIEKKALYEELQEEDYYIKYKKLACHLEILDLQESYIKDEQANLKHELIRAREEVKRIQSSEAIATKRFESTVMRDGRALCQIQIPTRLFTGNGLSKDMALPVPATSDIRFFSRQLHIPGIHPTYRLSSSASRNVASMFVYLATWCVIQGILLNFVIKVAVEGLWAAEAALEISLRKEKFFHRGWPQWLTTAMATAVRMEDAWWNVLVLNTTLGSAYDLFHPHPPLPLKLARTPDIPVGWYLPLSSSSTPMASSADSPAVADVATSSGAPSVGDKRKHVPDEDSGASMPPTKRFKGADVGPTEADPGPTEADPGPTEANPGPTEANLGLTEADPGIVGNEMEGVEHPLSDGDAMDIDMAVDSVEHALNHDDAMDVDLDTDDLNERIRHRMLRVPLLEFVAVRITYLS</sequence>
<gene>
    <name evidence="2" type="ORF">BS47DRAFT_1398055</name>
</gene>